<sequence length="80" mass="8940">MGLLIGRAMIVGVVALLIATSWMRGRSGSSGVEPWMLRVEWLTGLCSGYLDYIDHMNDGGHDEATLYYLVGRWAFTIIIY</sequence>
<reference evidence="1 2" key="1">
    <citation type="submission" date="2021-03" db="EMBL/GenBank/DDBJ databases">
        <authorList>
            <person name="Grouzdev D.S."/>
        </authorList>
    </citation>
    <scope>NUCLEOTIDE SEQUENCE [LARGE SCALE GENOMIC DNA]</scope>
    <source>
        <strain evidence="1 2">M50-1</strain>
    </source>
</reference>
<comment type="caution">
    <text evidence="1">The sequence shown here is derived from an EMBL/GenBank/DDBJ whole genome shotgun (WGS) entry which is preliminary data.</text>
</comment>
<organism evidence="1 2">
    <name type="scientific">Candidatus Chloroploca mongolica</name>
    <dbReference type="NCBI Taxonomy" id="2528176"/>
    <lineage>
        <taxon>Bacteria</taxon>
        <taxon>Bacillati</taxon>
        <taxon>Chloroflexota</taxon>
        <taxon>Chloroflexia</taxon>
        <taxon>Chloroflexales</taxon>
        <taxon>Chloroflexineae</taxon>
        <taxon>Oscillochloridaceae</taxon>
        <taxon>Candidatus Chloroploca</taxon>
    </lineage>
</organism>
<evidence type="ECO:0000313" key="2">
    <source>
        <dbReference type="Proteomes" id="UP001193081"/>
    </source>
</evidence>
<gene>
    <name evidence="1" type="ORF">EYB53_019665</name>
</gene>
<dbReference type="EMBL" id="SIJK02000049">
    <property type="protein sequence ID" value="MBP1467944.1"/>
    <property type="molecule type" value="Genomic_DNA"/>
</dbReference>
<name>A0ABS4DER7_9CHLR</name>
<keyword evidence="2" id="KW-1185">Reference proteome</keyword>
<proteinExistence type="predicted"/>
<protein>
    <submittedName>
        <fullName evidence="1">Uncharacterized protein</fullName>
    </submittedName>
</protein>
<evidence type="ECO:0000313" key="1">
    <source>
        <dbReference type="EMBL" id="MBP1467944.1"/>
    </source>
</evidence>
<dbReference type="RefSeq" id="WP_135480186.1">
    <property type="nucleotide sequence ID" value="NZ_SIJK02000049.1"/>
</dbReference>
<accession>A0ABS4DER7</accession>
<dbReference type="Proteomes" id="UP001193081">
    <property type="component" value="Unassembled WGS sequence"/>
</dbReference>